<sequence precursor="true">MSNFPPAFRSLAVSGLLVCLVALTGCSGSDLPADAGAVEGTVTYEGQKVDGAIVIFRSEDGFSAVGKTNAEGLYKLSSTQIPGGAKVGSYTITVDKRAATTGVSLTEDDPNYRPNQQQSSQAAKRLLPEKYARPQTTDLKAEVVAGNNVVDLDLTK</sequence>
<accession>A0A5C5V6L7</accession>
<feature type="compositionally biased region" description="Polar residues" evidence="1">
    <location>
        <begin position="113"/>
        <end position="122"/>
    </location>
</feature>
<dbReference type="AlphaFoldDB" id="A0A5C5V6L7"/>
<dbReference type="RefSeq" id="WP_146430281.1">
    <property type="nucleotide sequence ID" value="NZ_SJPF01000002.1"/>
</dbReference>
<organism evidence="3 4">
    <name type="scientific">Blastopirellula retiformator</name>
    <dbReference type="NCBI Taxonomy" id="2527970"/>
    <lineage>
        <taxon>Bacteria</taxon>
        <taxon>Pseudomonadati</taxon>
        <taxon>Planctomycetota</taxon>
        <taxon>Planctomycetia</taxon>
        <taxon>Pirellulales</taxon>
        <taxon>Pirellulaceae</taxon>
        <taxon>Blastopirellula</taxon>
    </lineage>
</organism>
<evidence type="ECO:0000313" key="3">
    <source>
        <dbReference type="EMBL" id="TWT34234.1"/>
    </source>
</evidence>
<evidence type="ECO:0000256" key="1">
    <source>
        <dbReference type="SAM" id="MobiDB-lite"/>
    </source>
</evidence>
<name>A0A5C5V6L7_9BACT</name>
<dbReference type="Proteomes" id="UP000318878">
    <property type="component" value="Unassembled WGS sequence"/>
</dbReference>
<evidence type="ECO:0008006" key="5">
    <source>
        <dbReference type="Google" id="ProtNLM"/>
    </source>
</evidence>
<comment type="caution">
    <text evidence="3">The sequence shown here is derived from an EMBL/GenBank/DDBJ whole genome shotgun (WGS) entry which is preliminary data.</text>
</comment>
<dbReference type="OrthoDB" id="268362at2"/>
<protein>
    <recommendedName>
        <fullName evidence="5">Carboxypeptidase regulatory-like domain-containing protein</fullName>
    </recommendedName>
</protein>
<feature type="chain" id="PRO_5023065880" description="Carboxypeptidase regulatory-like domain-containing protein" evidence="2">
    <location>
        <begin position="25"/>
        <end position="156"/>
    </location>
</feature>
<keyword evidence="2" id="KW-0732">Signal</keyword>
<feature type="signal peptide" evidence="2">
    <location>
        <begin position="1"/>
        <end position="24"/>
    </location>
</feature>
<gene>
    <name evidence="3" type="ORF">Enr8_16280</name>
</gene>
<reference evidence="3 4" key="1">
    <citation type="submission" date="2019-02" db="EMBL/GenBank/DDBJ databases">
        <title>Deep-cultivation of Planctomycetes and their phenomic and genomic characterization uncovers novel biology.</title>
        <authorList>
            <person name="Wiegand S."/>
            <person name="Jogler M."/>
            <person name="Boedeker C."/>
            <person name="Pinto D."/>
            <person name="Vollmers J."/>
            <person name="Rivas-Marin E."/>
            <person name="Kohn T."/>
            <person name="Peeters S.H."/>
            <person name="Heuer A."/>
            <person name="Rast P."/>
            <person name="Oberbeckmann S."/>
            <person name="Bunk B."/>
            <person name="Jeske O."/>
            <person name="Meyerdierks A."/>
            <person name="Storesund J.E."/>
            <person name="Kallscheuer N."/>
            <person name="Luecker S."/>
            <person name="Lage O.M."/>
            <person name="Pohl T."/>
            <person name="Merkel B.J."/>
            <person name="Hornburger P."/>
            <person name="Mueller R.-W."/>
            <person name="Bruemmer F."/>
            <person name="Labrenz M."/>
            <person name="Spormann A.M."/>
            <person name="Op Den Camp H."/>
            <person name="Overmann J."/>
            <person name="Amann R."/>
            <person name="Jetten M.S.M."/>
            <person name="Mascher T."/>
            <person name="Medema M.H."/>
            <person name="Devos D.P."/>
            <person name="Kaster A.-K."/>
            <person name="Ovreas L."/>
            <person name="Rohde M."/>
            <person name="Galperin M.Y."/>
            <person name="Jogler C."/>
        </authorList>
    </citation>
    <scope>NUCLEOTIDE SEQUENCE [LARGE SCALE GENOMIC DNA]</scope>
    <source>
        <strain evidence="3 4">Enr8</strain>
    </source>
</reference>
<dbReference type="EMBL" id="SJPF01000002">
    <property type="protein sequence ID" value="TWT34234.1"/>
    <property type="molecule type" value="Genomic_DNA"/>
</dbReference>
<keyword evidence="4" id="KW-1185">Reference proteome</keyword>
<proteinExistence type="predicted"/>
<feature type="region of interest" description="Disordered" evidence="1">
    <location>
        <begin position="104"/>
        <end position="123"/>
    </location>
</feature>
<evidence type="ECO:0000256" key="2">
    <source>
        <dbReference type="SAM" id="SignalP"/>
    </source>
</evidence>
<evidence type="ECO:0000313" key="4">
    <source>
        <dbReference type="Proteomes" id="UP000318878"/>
    </source>
</evidence>